<dbReference type="GO" id="GO:0003924">
    <property type="term" value="F:GTPase activity"/>
    <property type="evidence" value="ECO:0007669"/>
    <property type="project" value="UniProtKB-UniRule"/>
</dbReference>
<keyword evidence="9 10" id="KW-0342">GTP-binding</keyword>
<keyword evidence="4 10" id="KW-0479">Metal-binding</keyword>
<keyword evidence="8 10" id="KW-0630">Potassium</keyword>
<feature type="binding site" evidence="10">
    <location>
        <position position="124"/>
    </location>
    <ligand>
        <name>(6S)-5-formyl-5,6,7,8-tetrahydrofolate</name>
        <dbReference type="ChEBI" id="CHEBI:57457"/>
    </ligand>
</feature>
<protein>
    <recommendedName>
        <fullName evidence="10">tRNA modification GTPase MnmE</fullName>
        <ecNumber evidence="10">3.6.-.-</ecNumber>
    </recommendedName>
</protein>
<dbReference type="CDD" id="cd14858">
    <property type="entry name" value="TrmE_N"/>
    <property type="match status" value="1"/>
</dbReference>
<dbReference type="GO" id="GO:0005525">
    <property type="term" value="F:GTP binding"/>
    <property type="evidence" value="ECO:0007669"/>
    <property type="project" value="UniProtKB-UniRule"/>
</dbReference>
<feature type="binding site" evidence="10">
    <location>
        <position position="28"/>
    </location>
    <ligand>
        <name>(6S)-5-formyl-5,6,7,8-tetrahydrofolate</name>
        <dbReference type="ChEBI" id="CHEBI:57457"/>
    </ligand>
</feature>
<evidence type="ECO:0000256" key="2">
    <source>
        <dbReference type="ARBA" id="ARBA00022490"/>
    </source>
</evidence>
<dbReference type="InterPro" id="IPR025867">
    <property type="entry name" value="MnmE_helical"/>
</dbReference>
<comment type="caution">
    <text evidence="10">Lacks conserved residue(s) required for the propagation of feature annotation.</text>
</comment>
<dbReference type="Pfam" id="PF01926">
    <property type="entry name" value="MMR_HSR1"/>
    <property type="match status" value="1"/>
</dbReference>
<gene>
    <name evidence="10" type="primary">mnmE</name>
    <name evidence="10" type="synonym">trmE</name>
    <name evidence="13" type="ORF">D934_00890</name>
</gene>
<feature type="binding site" evidence="10">
    <location>
        <position position="251"/>
    </location>
    <ligand>
        <name>K(+)</name>
        <dbReference type="ChEBI" id="CHEBI:29103"/>
    </ligand>
</feature>
<dbReference type="InterPro" id="IPR004520">
    <property type="entry name" value="GTPase_MnmE"/>
</dbReference>
<dbReference type="EC" id="3.6.-.-" evidence="10"/>
<comment type="subcellular location">
    <subcellularLocation>
        <location evidence="10">Cytoplasm</location>
    </subcellularLocation>
</comment>
<dbReference type="PANTHER" id="PTHR42714">
    <property type="entry name" value="TRNA MODIFICATION GTPASE GTPBP3"/>
    <property type="match status" value="1"/>
</dbReference>
<dbReference type="PRINTS" id="PR00326">
    <property type="entry name" value="GTP1OBG"/>
</dbReference>
<feature type="binding site" evidence="10">
    <location>
        <position position="249"/>
    </location>
    <ligand>
        <name>K(+)</name>
        <dbReference type="ChEBI" id="CHEBI:29103"/>
    </ligand>
</feature>
<feature type="binding site" evidence="10">
    <location>
        <begin position="249"/>
        <end position="255"/>
    </location>
    <ligand>
        <name>GTP</name>
        <dbReference type="ChEBI" id="CHEBI:37565"/>
    </ligand>
</feature>
<dbReference type="GO" id="GO:0030488">
    <property type="term" value="P:tRNA methylation"/>
    <property type="evidence" value="ECO:0007669"/>
    <property type="project" value="TreeGrafter"/>
</dbReference>
<evidence type="ECO:0000256" key="8">
    <source>
        <dbReference type="ARBA" id="ARBA00022958"/>
    </source>
</evidence>
<feature type="domain" description="TrmE-type G" evidence="12">
    <location>
        <begin position="220"/>
        <end position="373"/>
    </location>
</feature>
<evidence type="ECO:0000256" key="10">
    <source>
        <dbReference type="HAMAP-Rule" id="MF_00379"/>
    </source>
</evidence>
<comment type="cofactor">
    <cofactor evidence="10">
        <name>K(+)</name>
        <dbReference type="ChEBI" id="CHEBI:29103"/>
    </cofactor>
    <text evidence="10">Binds 1 potassium ion per subunit.</text>
</comment>
<dbReference type="InterPro" id="IPR005225">
    <property type="entry name" value="Small_GTP-bd"/>
</dbReference>
<dbReference type="GO" id="GO:0005829">
    <property type="term" value="C:cytosol"/>
    <property type="evidence" value="ECO:0007669"/>
    <property type="project" value="TreeGrafter"/>
</dbReference>
<sequence length="451" mass="49041">MSQRSTKMGDTIAAIATASGAAGIGIIRISGSQIKTIATGLGMTTLRPRYAHYTRFLDVDDQVIDDGLAIWFPAPHSFTGEDVLELQGHGSPLLLRQLLTRCLDLGARQARPGEFSERAFLNGKLDLIQAEAIADMIGAADLRSARAARRSLDGVFSRRCEALAQELVRLRIHVEATIDFADESLDTLDRAQIRTSLQTLNVELTQLLRDAEHGKRLCDGLYTVLVGPPNVGKSSLLNALIGSDRAIVTDVPGTTRDTLRESVHFHGLEFVLVDTAGLRGEGDAIEREGMRRTLNELQRADLALVVLDACDPQIGSLALADALTSVPRVLWIHNKLDLLTEPPSVLDTDVIPVSAMTGAGLDTLKTRLRTLLLGETVETIEGEFSARLRHVQALQRTAAHVTDANAQFAYEHLELTAEELRLAYKALGEINGSMSPDELLGRIFSNFCIGK</sequence>
<accession>A0A060H1L6</accession>
<dbReference type="PATRIC" id="fig|155920.8.peg.209"/>
<feature type="binding site" evidence="10">
    <location>
        <begin position="230"/>
        <end position="235"/>
    </location>
    <ligand>
        <name>GTP</name>
        <dbReference type="ChEBI" id="CHEBI:37565"/>
    </ligand>
</feature>
<dbReference type="PANTHER" id="PTHR42714:SF2">
    <property type="entry name" value="TRNA MODIFICATION GTPASE GTPBP3, MITOCHONDRIAL"/>
    <property type="match status" value="1"/>
</dbReference>
<feature type="binding site" evidence="10">
    <location>
        <begin position="274"/>
        <end position="277"/>
    </location>
    <ligand>
        <name>GTP</name>
        <dbReference type="ChEBI" id="CHEBI:37565"/>
    </ligand>
</feature>
<proteinExistence type="inferred from homology"/>
<dbReference type="InterPro" id="IPR006073">
    <property type="entry name" value="GTP-bd"/>
</dbReference>
<dbReference type="SUPFAM" id="SSF116878">
    <property type="entry name" value="TrmE connector domain"/>
    <property type="match status" value="1"/>
</dbReference>
<dbReference type="GO" id="GO:0046872">
    <property type="term" value="F:metal ion binding"/>
    <property type="evidence" value="ECO:0007669"/>
    <property type="project" value="UniProtKB-KW"/>
</dbReference>
<feature type="binding site" evidence="10">
    <location>
        <position position="230"/>
    </location>
    <ligand>
        <name>K(+)</name>
        <dbReference type="ChEBI" id="CHEBI:29103"/>
    </ligand>
</feature>
<evidence type="ECO:0000256" key="9">
    <source>
        <dbReference type="ARBA" id="ARBA00023134"/>
    </source>
</evidence>
<name>A0A060H1L6_XYLFS</name>
<dbReference type="HAMAP" id="MF_00379">
    <property type="entry name" value="GTPase_MnmE"/>
    <property type="match status" value="1"/>
</dbReference>
<dbReference type="EMBL" id="CP006696">
    <property type="protein sequence ID" value="AIC09200.1"/>
    <property type="molecule type" value="Genomic_DNA"/>
</dbReference>
<feature type="binding site" evidence="10">
    <location>
        <position position="254"/>
    </location>
    <ligand>
        <name>K(+)</name>
        <dbReference type="ChEBI" id="CHEBI:29103"/>
    </ligand>
</feature>
<evidence type="ECO:0000256" key="1">
    <source>
        <dbReference type="ARBA" id="ARBA00011043"/>
    </source>
</evidence>
<dbReference type="Pfam" id="PF12631">
    <property type="entry name" value="MnmE_helical"/>
    <property type="match status" value="1"/>
</dbReference>
<keyword evidence="2 10" id="KW-0963">Cytoplasm</keyword>
<dbReference type="Gene3D" id="3.30.1360.120">
    <property type="entry name" value="Probable tRNA modification gtpase trme, domain 1"/>
    <property type="match status" value="1"/>
</dbReference>
<dbReference type="Gene3D" id="1.20.120.430">
    <property type="entry name" value="tRNA modification GTPase MnmE domain 2"/>
    <property type="match status" value="1"/>
</dbReference>
<dbReference type="NCBIfam" id="TIGR00450">
    <property type="entry name" value="mnmE_trmE_thdF"/>
    <property type="match status" value="1"/>
</dbReference>
<keyword evidence="7 10" id="KW-0460">Magnesium</keyword>
<organism evidence="13 14">
    <name type="scientific">Xylella fastidiosa subsp. sandyi Ann-1</name>
    <dbReference type="NCBI Taxonomy" id="155920"/>
    <lineage>
        <taxon>Bacteria</taxon>
        <taxon>Pseudomonadati</taxon>
        <taxon>Pseudomonadota</taxon>
        <taxon>Gammaproteobacteria</taxon>
        <taxon>Lysobacterales</taxon>
        <taxon>Lysobacteraceae</taxon>
        <taxon>Xylella</taxon>
    </lineage>
</organism>
<keyword evidence="6 10" id="KW-0378">Hydrolase</keyword>
<dbReference type="FunFam" id="3.40.50.300:FF:001376">
    <property type="entry name" value="tRNA modification GTPase MnmE"/>
    <property type="match status" value="1"/>
</dbReference>
<comment type="function">
    <text evidence="10">Exhibits a very high intrinsic GTPase hydrolysis rate. Involved in the addition of a carboxymethylaminomethyl (cmnm) group at the wobble position (U34) of certain tRNAs, forming tRNA-cmnm(5)s(2)U34.</text>
</comment>
<comment type="similarity">
    <text evidence="1 10 11">Belongs to the TRAFAC class TrmE-Era-EngA-EngB-Septin-like GTPase superfamily. TrmE GTPase family.</text>
</comment>
<feature type="binding site" evidence="10">
    <location>
        <position position="234"/>
    </location>
    <ligand>
        <name>Mg(2+)</name>
        <dbReference type="ChEBI" id="CHEBI:18420"/>
    </ligand>
</feature>
<feature type="binding site" evidence="10">
    <location>
        <position position="85"/>
    </location>
    <ligand>
        <name>(6S)-5-formyl-5,6,7,8-tetrahydrofolate</name>
        <dbReference type="ChEBI" id="CHEBI:57457"/>
    </ligand>
</feature>
<dbReference type="PROSITE" id="PS51709">
    <property type="entry name" value="G_TRME"/>
    <property type="match status" value="1"/>
</dbReference>
<dbReference type="CDD" id="cd04164">
    <property type="entry name" value="trmE"/>
    <property type="match status" value="1"/>
</dbReference>
<dbReference type="AlphaFoldDB" id="A0A060H1L6"/>
<keyword evidence="5 10" id="KW-0547">Nucleotide-binding</keyword>
<feature type="binding site" evidence="10">
    <location>
        <position position="451"/>
    </location>
    <ligand>
        <name>(6S)-5-formyl-5,6,7,8-tetrahydrofolate</name>
        <dbReference type="ChEBI" id="CHEBI:57457"/>
    </ligand>
</feature>
<dbReference type="Gene3D" id="3.40.50.300">
    <property type="entry name" value="P-loop containing nucleotide triphosphate hydrolases"/>
    <property type="match status" value="1"/>
</dbReference>
<evidence type="ECO:0000259" key="12">
    <source>
        <dbReference type="PROSITE" id="PS51709"/>
    </source>
</evidence>
<dbReference type="NCBIfam" id="NF003661">
    <property type="entry name" value="PRK05291.1-3"/>
    <property type="match status" value="1"/>
</dbReference>
<evidence type="ECO:0000313" key="13">
    <source>
        <dbReference type="EMBL" id="AIC09200.1"/>
    </source>
</evidence>
<dbReference type="GO" id="GO:0002098">
    <property type="term" value="P:tRNA wobble uridine modification"/>
    <property type="evidence" value="ECO:0007669"/>
    <property type="project" value="TreeGrafter"/>
</dbReference>
<dbReference type="HOGENOM" id="CLU_019624_4_1_6"/>
<dbReference type="Proteomes" id="UP000027215">
    <property type="component" value="Chromosome"/>
</dbReference>
<dbReference type="InterPro" id="IPR018948">
    <property type="entry name" value="GTP-bd_TrmE_N"/>
</dbReference>
<dbReference type="InterPro" id="IPR027417">
    <property type="entry name" value="P-loop_NTPase"/>
</dbReference>
<comment type="subunit">
    <text evidence="10">Homodimer. Heterotetramer of two MnmE and two MnmG subunits.</text>
</comment>
<evidence type="ECO:0000256" key="4">
    <source>
        <dbReference type="ARBA" id="ARBA00022723"/>
    </source>
</evidence>
<dbReference type="SUPFAM" id="SSF52540">
    <property type="entry name" value="P-loop containing nucleoside triphosphate hydrolases"/>
    <property type="match status" value="1"/>
</dbReference>
<evidence type="ECO:0000256" key="7">
    <source>
        <dbReference type="ARBA" id="ARBA00022842"/>
    </source>
</evidence>
<dbReference type="InterPro" id="IPR031168">
    <property type="entry name" value="G_TrmE"/>
</dbReference>
<feature type="binding site" evidence="10">
    <location>
        <position position="255"/>
    </location>
    <ligand>
        <name>Mg(2+)</name>
        <dbReference type="ChEBI" id="CHEBI:18420"/>
    </ligand>
</feature>
<dbReference type="NCBIfam" id="TIGR00231">
    <property type="entry name" value="small_GTP"/>
    <property type="match status" value="1"/>
</dbReference>
<reference evidence="13 14" key="1">
    <citation type="submission" date="2013-08" db="EMBL/GenBank/DDBJ databases">
        <authorList>
            <person name="Stouthamer R."/>
            <person name="Nunney L."/>
        </authorList>
    </citation>
    <scope>NUCLEOTIDE SEQUENCE [LARGE SCALE GENOMIC DNA]</scope>
    <source>
        <strain evidence="14">ann-1</strain>
    </source>
</reference>
<evidence type="ECO:0000256" key="6">
    <source>
        <dbReference type="ARBA" id="ARBA00022801"/>
    </source>
</evidence>
<evidence type="ECO:0000256" key="5">
    <source>
        <dbReference type="ARBA" id="ARBA00022741"/>
    </source>
</evidence>
<evidence type="ECO:0000256" key="3">
    <source>
        <dbReference type="ARBA" id="ARBA00022694"/>
    </source>
</evidence>
<evidence type="ECO:0000313" key="14">
    <source>
        <dbReference type="Proteomes" id="UP000027215"/>
    </source>
</evidence>
<dbReference type="InterPro" id="IPR027368">
    <property type="entry name" value="MnmE_dom2"/>
</dbReference>
<evidence type="ECO:0000256" key="11">
    <source>
        <dbReference type="RuleBase" id="RU003313"/>
    </source>
</evidence>
<dbReference type="RefSeq" id="WP_020852877.1">
    <property type="nucleotide sequence ID" value="NZ_CP006696.1"/>
</dbReference>
<keyword evidence="3 10" id="KW-0819">tRNA processing</keyword>
<dbReference type="Pfam" id="PF10396">
    <property type="entry name" value="TrmE_N"/>
    <property type="match status" value="1"/>
</dbReference>
<dbReference type="KEGG" id="xfs:D934_00890"/>
<dbReference type="InterPro" id="IPR027266">
    <property type="entry name" value="TrmE/GcvT-like"/>
</dbReference>